<dbReference type="InterPro" id="IPR023674">
    <property type="entry name" value="Ribosomal_uL1-like"/>
</dbReference>
<sequence>MLRGAATATTFAWRRAGASGAGLTAGAARRGPALKETLAGQQWGSARLAAGRTLATSSTTTTTTTTTPPAPEDPKDVSGMPPPDPAFDHEATTDKEVFEAEQFEAEAAAAKARIESEPQTFGLEKDDAKPAAKRGPTPRKYPVVARRKRMQEDPKFAALAAKEKFTPKGALDLARHFLQYTEKHPALTITVELNLDVRKADQVMRTTAVLPNSTGVKKRIAVFCGPDDAGEAHAAGADLVGSDDLLDTFRNTKKVNKIADVVISTPSYVPTVRQIARLLGPKGLMPNEKVGTVTSDLEEAIPLFATRSVEVRTDKFGIVHGRIGTLKMSDEDILANFRAYMKVLQDRKPSGAKGRYITAIYIATGQGPSIAVDLPYGSPTSVHFMRDDVIPSLAGKR</sequence>
<organism evidence="6 7">
    <name type="scientific">Hondaea fermentalgiana</name>
    <dbReference type="NCBI Taxonomy" id="2315210"/>
    <lineage>
        <taxon>Eukaryota</taxon>
        <taxon>Sar</taxon>
        <taxon>Stramenopiles</taxon>
        <taxon>Bigyra</taxon>
        <taxon>Labyrinthulomycetes</taxon>
        <taxon>Thraustochytrida</taxon>
        <taxon>Thraustochytriidae</taxon>
        <taxon>Hondaea</taxon>
    </lineage>
</organism>
<dbReference type="CDD" id="cd00403">
    <property type="entry name" value="Ribosomal_L1"/>
    <property type="match status" value="1"/>
</dbReference>
<comment type="caution">
    <text evidence="6">The sequence shown here is derived from an EMBL/GenBank/DDBJ whole genome shotgun (WGS) entry which is preliminary data.</text>
</comment>
<comment type="similarity">
    <text evidence="1 4">Belongs to the universal ribosomal protein uL1 family.</text>
</comment>
<dbReference type="Pfam" id="PF00687">
    <property type="entry name" value="Ribosomal_L1"/>
    <property type="match status" value="1"/>
</dbReference>
<evidence type="ECO:0000313" key="6">
    <source>
        <dbReference type="EMBL" id="GBG34139.1"/>
    </source>
</evidence>
<dbReference type="GO" id="GO:1990904">
    <property type="term" value="C:ribonucleoprotein complex"/>
    <property type="evidence" value="ECO:0007669"/>
    <property type="project" value="UniProtKB-KW"/>
</dbReference>
<gene>
    <name evidence="6" type="ORF">FCC1311_103632</name>
</gene>
<dbReference type="Gene3D" id="3.40.50.790">
    <property type="match status" value="1"/>
</dbReference>
<evidence type="ECO:0000256" key="2">
    <source>
        <dbReference type="ARBA" id="ARBA00022980"/>
    </source>
</evidence>
<dbReference type="Gene3D" id="3.30.190.20">
    <property type="match status" value="1"/>
</dbReference>
<keyword evidence="2 4" id="KW-0689">Ribosomal protein</keyword>
<dbReference type="InterPro" id="IPR016095">
    <property type="entry name" value="Ribosomal_uL1_3-a/b-sand"/>
</dbReference>
<keyword evidence="7" id="KW-1185">Reference proteome</keyword>
<evidence type="ECO:0000256" key="3">
    <source>
        <dbReference type="ARBA" id="ARBA00023274"/>
    </source>
</evidence>
<proteinExistence type="inferred from homology"/>
<reference evidence="6 7" key="1">
    <citation type="submission" date="2017-12" db="EMBL/GenBank/DDBJ databases">
        <title>Sequencing, de novo assembly and annotation of complete genome of a new Thraustochytrid species, strain FCC1311.</title>
        <authorList>
            <person name="Sedici K."/>
            <person name="Godart F."/>
            <person name="Aiese Cigliano R."/>
            <person name="Sanseverino W."/>
            <person name="Barakat M."/>
            <person name="Ortet P."/>
            <person name="Marechal E."/>
            <person name="Cagnac O."/>
            <person name="Amato A."/>
        </authorList>
    </citation>
    <scope>NUCLEOTIDE SEQUENCE [LARGE SCALE GENOMIC DNA]</scope>
</reference>
<evidence type="ECO:0000256" key="1">
    <source>
        <dbReference type="ARBA" id="ARBA00010531"/>
    </source>
</evidence>
<dbReference type="Proteomes" id="UP000241890">
    <property type="component" value="Unassembled WGS sequence"/>
</dbReference>
<dbReference type="FunFam" id="3.40.50.790:FF:000001">
    <property type="entry name" value="50S ribosomal protein L1"/>
    <property type="match status" value="1"/>
</dbReference>
<name>A0A2R5GUZ4_9STRA</name>
<dbReference type="AlphaFoldDB" id="A0A2R5GUZ4"/>
<dbReference type="PANTHER" id="PTHR36427:SF3">
    <property type="entry name" value="LARGE RIBOSOMAL SUBUNIT PROTEIN UL1M"/>
    <property type="match status" value="1"/>
</dbReference>
<dbReference type="InterPro" id="IPR023673">
    <property type="entry name" value="Ribosomal_uL1_CS"/>
</dbReference>
<dbReference type="PROSITE" id="PS01199">
    <property type="entry name" value="RIBOSOMAL_L1"/>
    <property type="match status" value="1"/>
</dbReference>
<feature type="region of interest" description="Disordered" evidence="5">
    <location>
        <begin position="52"/>
        <end position="84"/>
    </location>
</feature>
<dbReference type="PANTHER" id="PTHR36427">
    <property type="entry name" value="54S RIBOSOMAL PROTEIN L1, MITOCHONDRIAL"/>
    <property type="match status" value="1"/>
</dbReference>
<accession>A0A2R5GUZ4</accession>
<evidence type="ECO:0000256" key="4">
    <source>
        <dbReference type="RuleBase" id="RU000659"/>
    </source>
</evidence>
<feature type="region of interest" description="Disordered" evidence="5">
    <location>
        <begin position="117"/>
        <end position="139"/>
    </location>
</feature>
<evidence type="ECO:0000256" key="5">
    <source>
        <dbReference type="SAM" id="MobiDB-lite"/>
    </source>
</evidence>
<feature type="compositionally biased region" description="Low complexity" evidence="5">
    <location>
        <begin position="56"/>
        <end position="67"/>
    </location>
</feature>
<dbReference type="OrthoDB" id="1747252at2759"/>
<dbReference type="InParanoid" id="A0A2R5GUZ4"/>
<dbReference type="GO" id="GO:0005840">
    <property type="term" value="C:ribosome"/>
    <property type="evidence" value="ECO:0007669"/>
    <property type="project" value="UniProtKB-KW"/>
</dbReference>
<evidence type="ECO:0000313" key="7">
    <source>
        <dbReference type="Proteomes" id="UP000241890"/>
    </source>
</evidence>
<dbReference type="InterPro" id="IPR028364">
    <property type="entry name" value="Ribosomal_uL1/biogenesis"/>
</dbReference>
<keyword evidence="3 4" id="KW-0687">Ribonucleoprotein</keyword>
<dbReference type="EMBL" id="BEYU01000181">
    <property type="protein sequence ID" value="GBG34139.1"/>
    <property type="molecule type" value="Genomic_DNA"/>
</dbReference>
<dbReference type="SUPFAM" id="SSF56808">
    <property type="entry name" value="Ribosomal protein L1"/>
    <property type="match status" value="1"/>
</dbReference>
<protein>
    <recommendedName>
        <fullName evidence="4">Ribosomal protein</fullName>
    </recommendedName>
</protein>